<reference evidence="1" key="1">
    <citation type="submission" date="2023-04" db="EMBL/GenBank/DDBJ databases">
        <title>Candida boidinii NBRC 1967.</title>
        <authorList>
            <person name="Ichikawa N."/>
            <person name="Sato H."/>
            <person name="Tonouchi N."/>
        </authorList>
    </citation>
    <scope>NUCLEOTIDE SEQUENCE</scope>
    <source>
        <strain evidence="1">NBRC 1967</strain>
    </source>
</reference>
<keyword evidence="2" id="KW-1185">Reference proteome</keyword>
<accession>A0ACB5THH2</accession>
<name>A0ACB5THH2_CANBO</name>
<dbReference type="EMBL" id="BSXV01000316">
    <property type="protein sequence ID" value="GME88568.1"/>
    <property type="molecule type" value="Genomic_DNA"/>
</dbReference>
<protein>
    <submittedName>
        <fullName evidence="1">Unnamed protein product</fullName>
    </submittedName>
</protein>
<evidence type="ECO:0000313" key="2">
    <source>
        <dbReference type="Proteomes" id="UP001165101"/>
    </source>
</evidence>
<organism evidence="1 2">
    <name type="scientific">Candida boidinii</name>
    <name type="common">Yeast</name>
    <dbReference type="NCBI Taxonomy" id="5477"/>
    <lineage>
        <taxon>Eukaryota</taxon>
        <taxon>Fungi</taxon>
        <taxon>Dikarya</taxon>
        <taxon>Ascomycota</taxon>
        <taxon>Saccharomycotina</taxon>
        <taxon>Pichiomycetes</taxon>
        <taxon>Pichiales</taxon>
        <taxon>Pichiaceae</taxon>
        <taxon>Ogataea</taxon>
        <taxon>Ogataea/Candida clade</taxon>
    </lineage>
</organism>
<sequence length="1000" mass="115804">MSPIVSTLVKRGKKTLSLVFRENREYYRNLLIEISKLNLNYKSKPVFLFLLTIFSSSTIFVLYNLTKFINRYKLLKRKRSRSISENLGNDIFASKRSANGNRELFVPYKDTHLKVAIKAPNYDKYEHDKFIFKKFLKDEYRLIHAKDSKENNENLSIFHSKFLKKLFIIWKLILIPKFFHKNTTLLISQIFCLIFRTWLSLLVTKLDGQIVKDLIGLKGKKFIRDLIYWFLLAFPASYTNAGIKFLTNRLALNFRSNLIRYCHDLYMDPRLVYYKLQFNNAGENSSSLSTTGKNNSTDSKDFLDEYKLEYKYVDQYLTEDIKKFSDSITSLFSNVGKPFMDLLFFAFYLRDNLGTFGIIGIFANYFLTGWFLKMRSPNFNKLWKRKTSLEGIFYNYNLNLINNCEEISFYQGIVLEKEKIQFIFKNLLDHITLEINERFYYGFWEDYILKYTWSGLGYLFASIPIIFSDMKKSTVSINGSNKTIERPNSSTSNMKQFIVNKRLMLSMADAGSRLMYSIKDISRLSGCTDRLFTLLLNLHQVHDIGFQYGLSTQNSGIANQVGFGSGTKLSSFTSRRNLLTMANNVNANALIRKSNNISGTIQTDYNGLRFERIPIVVPSSKGPNGQVLVDNLSFKLDRFDTLLILGDNGSGKTSIMRILAELWPLYSGLLSKPSESDILYVSQKPYFLSSGTLRDQIIYPLSHREMVQKGYSDDDLITCMEEVGLGYLLERFNKNMDFNPNTSFVPRRNNKDTTTESSSGEKIIEEIENNEDNENNENNENNDEANQEESSNEDIIVNGRTGETKKLPSAKASSNMGTGNAWFSLLSGGERQKLVMARIIFHNKQFVILDEPTNAVSYDMEDELFEMLIRKKFTFVTISHRPLLAKYHDFILELHQDKKWEFRKLNKGLHNKSTNSSIDPANRNNTRFLNELDKEIKQVEAELAKANEMKAKREKIRFLLDADSDYKDDEPIASDSNSNKLNNKINKKVTINIPNPVEQR</sequence>
<dbReference type="Proteomes" id="UP001165101">
    <property type="component" value="Unassembled WGS sequence"/>
</dbReference>
<proteinExistence type="predicted"/>
<evidence type="ECO:0000313" key="1">
    <source>
        <dbReference type="EMBL" id="GME88568.1"/>
    </source>
</evidence>
<gene>
    <name evidence="1" type="ORF">Cboi01_000097300</name>
</gene>
<comment type="caution">
    <text evidence="1">The sequence shown here is derived from an EMBL/GenBank/DDBJ whole genome shotgun (WGS) entry which is preliminary data.</text>
</comment>